<reference evidence="3 4" key="1">
    <citation type="submission" date="2018-10" db="EMBL/GenBank/DDBJ databases">
        <title>Natrarchaeobius chitinivorans gen. nov., sp. nov., and Natrarchaeobius haloalkaliphilus sp. nov., alkaliphilic, chitin-utilizing haloarchaea from hypersaline alkaline lakes.</title>
        <authorList>
            <person name="Sorokin D.Y."/>
            <person name="Elcheninov A.G."/>
            <person name="Kostrikina N.A."/>
            <person name="Bale N.J."/>
            <person name="Sinninghe Damste J.S."/>
            <person name="Khijniak T.V."/>
            <person name="Kublanov I.V."/>
            <person name="Toshchakov S.V."/>
        </authorList>
    </citation>
    <scope>NUCLEOTIDE SEQUENCE [LARGE SCALE GENOMIC DNA]</scope>
    <source>
        <strain evidence="3 4">AArcht-Sl</strain>
    </source>
</reference>
<dbReference type="Pfam" id="PF23991">
    <property type="entry name" value="DUF7310"/>
    <property type="match status" value="1"/>
</dbReference>
<evidence type="ECO:0000259" key="2">
    <source>
        <dbReference type="Pfam" id="PF23991"/>
    </source>
</evidence>
<gene>
    <name evidence="3" type="ORF">EA462_02645</name>
</gene>
<feature type="domain" description="DUF7310" evidence="2">
    <location>
        <begin position="41"/>
        <end position="123"/>
    </location>
</feature>
<proteinExistence type="predicted"/>
<organism evidence="3 4">
    <name type="scientific">Natrarchaeobius halalkaliphilus</name>
    <dbReference type="NCBI Taxonomy" id="1679091"/>
    <lineage>
        <taxon>Archaea</taxon>
        <taxon>Methanobacteriati</taxon>
        <taxon>Methanobacteriota</taxon>
        <taxon>Stenosarchaea group</taxon>
        <taxon>Halobacteria</taxon>
        <taxon>Halobacteriales</taxon>
        <taxon>Natrialbaceae</taxon>
        <taxon>Natrarchaeobius</taxon>
    </lineage>
</organism>
<accession>A0A3N6MCA4</accession>
<sequence length="261" mass="28681">MSEPIVTDSLARVDWRALENTGREFKYQREASDRVTDTDRIEQRLSALERTVIDGDFEADELADRATIIDDLERLESRLDSHEGRLADVEGRMDAVAGFVGRIDAVNDDVEREATTALAVVDRLETRLDALENRLEDGTVARNPEASVGSEAEDGPDPKRSSALDEQSGKRRFRERGTKAPEDVIDELQAELDTRETGGCLTETDPDIRERTTDAADQHLVDRRFSSTENPTADDGSNTSAQSTATSGSGGLLGSLLAPFR</sequence>
<evidence type="ECO:0000313" key="4">
    <source>
        <dbReference type="Proteomes" id="UP000273828"/>
    </source>
</evidence>
<dbReference type="EMBL" id="REFY01000001">
    <property type="protein sequence ID" value="RQG93121.1"/>
    <property type="molecule type" value="Genomic_DNA"/>
</dbReference>
<feature type="compositionally biased region" description="Basic and acidic residues" evidence="1">
    <location>
        <begin position="206"/>
        <end position="226"/>
    </location>
</feature>
<feature type="compositionally biased region" description="Low complexity" evidence="1">
    <location>
        <begin position="236"/>
        <end position="247"/>
    </location>
</feature>
<feature type="region of interest" description="Disordered" evidence="1">
    <location>
        <begin position="135"/>
        <end position="261"/>
    </location>
</feature>
<comment type="caution">
    <text evidence="3">The sequence shown here is derived from an EMBL/GenBank/DDBJ whole genome shotgun (WGS) entry which is preliminary data.</text>
</comment>
<dbReference type="Gene3D" id="1.20.1270.70">
    <property type="entry name" value="Designed single chain three-helix bundle"/>
    <property type="match status" value="1"/>
</dbReference>
<dbReference type="Proteomes" id="UP000273828">
    <property type="component" value="Unassembled WGS sequence"/>
</dbReference>
<name>A0A3N6MCA4_9EURY</name>
<protein>
    <recommendedName>
        <fullName evidence="2">DUF7310 domain-containing protein</fullName>
    </recommendedName>
</protein>
<dbReference type="AlphaFoldDB" id="A0A3N6MCA4"/>
<feature type="compositionally biased region" description="Basic and acidic residues" evidence="1">
    <location>
        <begin position="156"/>
        <end position="182"/>
    </location>
</feature>
<evidence type="ECO:0000313" key="3">
    <source>
        <dbReference type="EMBL" id="RQG93121.1"/>
    </source>
</evidence>
<keyword evidence="4" id="KW-1185">Reference proteome</keyword>
<dbReference type="InterPro" id="IPR055734">
    <property type="entry name" value="DUF7310"/>
</dbReference>
<evidence type="ECO:0000256" key="1">
    <source>
        <dbReference type="SAM" id="MobiDB-lite"/>
    </source>
</evidence>